<dbReference type="InterPro" id="IPR000531">
    <property type="entry name" value="Beta-barrel_TonB"/>
</dbReference>
<dbReference type="OrthoDB" id="1111684at2"/>
<dbReference type="GO" id="GO:0015344">
    <property type="term" value="F:siderophore uptake transmembrane transporter activity"/>
    <property type="evidence" value="ECO:0007669"/>
    <property type="project" value="TreeGrafter"/>
</dbReference>
<keyword evidence="5 12" id="KW-0732">Signal</keyword>
<organism evidence="15 16">
    <name type="scientific">Raineya orbicola</name>
    <dbReference type="NCBI Taxonomy" id="2016530"/>
    <lineage>
        <taxon>Bacteria</taxon>
        <taxon>Pseudomonadati</taxon>
        <taxon>Bacteroidota</taxon>
        <taxon>Cytophagia</taxon>
        <taxon>Cytophagales</taxon>
        <taxon>Raineyaceae</taxon>
        <taxon>Raineya</taxon>
    </lineage>
</organism>
<dbReference type="GO" id="GO:0044718">
    <property type="term" value="P:siderophore transmembrane transport"/>
    <property type="evidence" value="ECO:0007669"/>
    <property type="project" value="TreeGrafter"/>
</dbReference>
<evidence type="ECO:0000313" key="16">
    <source>
        <dbReference type="Proteomes" id="UP000233387"/>
    </source>
</evidence>
<sequence>MKNLFIAFSVLFFFASPLFAQNKFTISGYVRDAATGEDLIGASVWEAKSKVGILTNAYGYYALEIPISNDTIILKANFVGYAEYTQKIFLSKNLTLNILLQTDQAQEQIEAIEVVGEDKFKDAVEKTQMSVEKLDYKEIKTVPVVFGETDLIKVLQLKPGVKSGSEASAGLYVRGGGPDQNLILLDEGLIYNAAHLFGFFSIFNSDAIKNVELYKGDFPAQYGGRLSSVLDIKMREGNKNRFSGTGGVGLISSRLTLEGPIQKGKSSFIVSGRRTYFDIITRQINKANEGKPNYNPIPDYYFYDLNLKANYEISQKDRIFVSGYFGRDVFKFAGNQGNFNFDFDWGNSSATVRWNHIFSPKLFLNTTAIYSDYQYKIRNRFASFIFNIGSNIKDYNFKTDFDYLHSEKHHIRFGAQAIHHQFGVARIRFASDDNRVNFNSGNTFEATEMGIYFNDDIKLNEKWRLNAGVRGSGFVQNQTFYAGLEPRTAFRYKLNEKTSLKASFAQMYQYVHLLSNSGATLPTDIWYPSNEVVRPQLSRQVTAGVSHLFKNDELLFTAEAYYKQMKNQIDFRDGANLFLNDNLNGEFVFGKGWSYGLEFYIEKKAGKFTGWLGYTLSWTKRQFADSSNNNAPINFGKAFYPRYDRRHDIALVLMYKLNEKWTFAFNWVFGNNNWVTIPQGRFGVQGVNGANFLLGNDFGERNNYQMPAYHRADLNIIRKFKPKWGESDLTFSIYNLYNRRNAFVIYYEPTEENAQINFFTQFRARQLALFPIIPTLTYNFRF</sequence>
<feature type="signal peptide" evidence="12">
    <location>
        <begin position="1"/>
        <end position="20"/>
    </location>
</feature>
<evidence type="ECO:0000256" key="5">
    <source>
        <dbReference type="ARBA" id="ARBA00022729"/>
    </source>
</evidence>
<dbReference type="PANTHER" id="PTHR30069:SF29">
    <property type="entry name" value="HEMOGLOBIN AND HEMOGLOBIN-HAPTOGLOBIN-BINDING PROTEIN 1-RELATED"/>
    <property type="match status" value="1"/>
</dbReference>
<feature type="domain" description="TonB-dependent receptor-like beta-barrel" evidence="13">
    <location>
        <begin position="293"/>
        <end position="736"/>
    </location>
</feature>
<evidence type="ECO:0000256" key="7">
    <source>
        <dbReference type="ARBA" id="ARBA00023136"/>
    </source>
</evidence>
<dbReference type="PANTHER" id="PTHR30069">
    <property type="entry name" value="TONB-DEPENDENT OUTER MEMBRANE RECEPTOR"/>
    <property type="match status" value="1"/>
</dbReference>
<dbReference type="InterPro" id="IPR037066">
    <property type="entry name" value="Plug_dom_sf"/>
</dbReference>
<evidence type="ECO:0000256" key="11">
    <source>
        <dbReference type="RuleBase" id="RU003357"/>
    </source>
</evidence>
<evidence type="ECO:0000256" key="12">
    <source>
        <dbReference type="SAM" id="SignalP"/>
    </source>
</evidence>
<dbReference type="InterPro" id="IPR039426">
    <property type="entry name" value="TonB-dep_rcpt-like"/>
</dbReference>
<keyword evidence="6 11" id="KW-0798">TonB box</keyword>
<keyword evidence="16" id="KW-1185">Reference proteome</keyword>
<dbReference type="Pfam" id="PF00593">
    <property type="entry name" value="TonB_dep_Rec_b-barrel"/>
    <property type="match status" value="1"/>
</dbReference>
<dbReference type="InterPro" id="IPR036942">
    <property type="entry name" value="Beta-barrel_TonB_sf"/>
</dbReference>
<dbReference type="InterPro" id="IPR008969">
    <property type="entry name" value="CarboxyPept-like_regulatory"/>
</dbReference>
<evidence type="ECO:0000256" key="1">
    <source>
        <dbReference type="ARBA" id="ARBA00004571"/>
    </source>
</evidence>
<dbReference type="Gene3D" id="2.170.130.10">
    <property type="entry name" value="TonB-dependent receptor, plug domain"/>
    <property type="match status" value="1"/>
</dbReference>
<evidence type="ECO:0000256" key="10">
    <source>
        <dbReference type="PROSITE-ProRule" id="PRU01360"/>
    </source>
</evidence>
<evidence type="ECO:0000256" key="9">
    <source>
        <dbReference type="ARBA" id="ARBA00023237"/>
    </source>
</evidence>
<evidence type="ECO:0000256" key="4">
    <source>
        <dbReference type="ARBA" id="ARBA00022692"/>
    </source>
</evidence>
<evidence type="ECO:0000256" key="8">
    <source>
        <dbReference type="ARBA" id="ARBA00023170"/>
    </source>
</evidence>
<gene>
    <name evidence="15" type="ORF">Rain11_0478</name>
</gene>
<keyword evidence="9 10" id="KW-0998">Cell outer membrane</keyword>
<evidence type="ECO:0000256" key="2">
    <source>
        <dbReference type="ARBA" id="ARBA00022448"/>
    </source>
</evidence>
<keyword evidence="7 10" id="KW-0472">Membrane</keyword>
<proteinExistence type="inferred from homology"/>
<protein>
    <submittedName>
        <fullName evidence="15">Cna protein B-type domain</fullName>
    </submittedName>
</protein>
<keyword evidence="2 10" id="KW-0813">Transport</keyword>
<dbReference type="GO" id="GO:0009279">
    <property type="term" value="C:cell outer membrane"/>
    <property type="evidence" value="ECO:0007669"/>
    <property type="project" value="UniProtKB-SubCell"/>
</dbReference>
<keyword evidence="8" id="KW-0675">Receptor</keyword>
<comment type="subcellular location">
    <subcellularLocation>
        <location evidence="1 10">Cell outer membrane</location>
        <topology evidence="1 10">Multi-pass membrane protein</topology>
    </subcellularLocation>
</comment>
<keyword evidence="4 10" id="KW-0812">Transmembrane</keyword>
<dbReference type="SUPFAM" id="SSF56935">
    <property type="entry name" value="Porins"/>
    <property type="match status" value="1"/>
</dbReference>
<comment type="caution">
    <text evidence="15">The sequence shown here is derived from an EMBL/GenBank/DDBJ whole genome shotgun (WGS) entry which is preliminary data.</text>
</comment>
<dbReference type="Pfam" id="PF07715">
    <property type="entry name" value="Plug"/>
    <property type="match status" value="1"/>
</dbReference>
<dbReference type="EMBL" id="NKXO01000005">
    <property type="protein sequence ID" value="PKQ70558.1"/>
    <property type="molecule type" value="Genomic_DNA"/>
</dbReference>
<evidence type="ECO:0000313" key="15">
    <source>
        <dbReference type="EMBL" id="PKQ70558.1"/>
    </source>
</evidence>
<evidence type="ECO:0000259" key="13">
    <source>
        <dbReference type="Pfam" id="PF00593"/>
    </source>
</evidence>
<dbReference type="AlphaFoldDB" id="A0A2N3IJX9"/>
<evidence type="ECO:0000259" key="14">
    <source>
        <dbReference type="Pfam" id="PF07715"/>
    </source>
</evidence>
<dbReference type="Proteomes" id="UP000233387">
    <property type="component" value="Unassembled WGS sequence"/>
</dbReference>
<keyword evidence="3 10" id="KW-1134">Transmembrane beta strand</keyword>
<feature type="domain" description="TonB-dependent receptor plug" evidence="14">
    <location>
        <begin position="126"/>
        <end position="225"/>
    </location>
</feature>
<evidence type="ECO:0000256" key="3">
    <source>
        <dbReference type="ARBA" id="ARBA00022452"/>
    </source>
</evidence>
<dbReference type="Gene3D" id="2.60.40.1120">
    <property type="entry name" value="Carboxypeptidase-like, regulatory domain"/>
    <property type="match status" value="1"/>
</dbReference>
<evidence type="ECO:0000256" key="6">
    <source>
        <dbReference type="ARBA" id="ARBA00023077"/>
    </source>
</evidence>
<dbReference type="Pfam" id="PF13715">
    <property type="entry name" value="CarbopepD_reg_2"/>
    <property type="match status" value="1"/>
</dbReference>
<comment type="similarity">
    <text evidence="10 11">Belongs to the TonB-dependent receptor family.</text>
</comment>
<dbReference type="Gene3D" id="2.40.170.20">
    <property type="entry name" value="TonB-dependent receptor, beta-barrel domain"/>
    <property type="match status" value="1"/>
</dbReference>
<name>A0A2N3IJX9_9BACT</name>
<dbReference type="SUPFAM" id="SSF49464">
    <property type="entry name" value="Carboxypeptidase regulatory domain-like"/>
    <property type="match status" value="1"/>
</dbReference>
<feature type="chain" id="PRO_5014807351" evidence="12">
    <location>
        <begin position="21"/>
        <end position="782"/>
    </location>
</feature>
<dbReference type="InterPro" id="IPR012910">
    <property type="entry name" value="Plug_dom"/>
</dbReference>
<reference evidence="15 16" key="1">
    <citation type="submission" date="2017-06" db="EMBL/GenBank/DDBJ databases">
        <title>Raineya orbicola gen. nov., sp. nov. a slightly thermophilic bacterium of the phylum Bacteroidetes and the description of Raineyaceae fam. nov.</title>
        <authorList>
            <person name="Albuquerque L."/>
            <person name="Polonia A.R.M."/>
            <person name="Barroso C."/>
            <person name="Froufe H.J.C."/>
            <person name="Lage O."/>
            <person name="Lobo-Da-Cunha A."/>
            <person name="Egas C."/>
            <person name="Da Costa M.S."/>
        </authorList>
    </citation>
    <scope>NUCLEOTIDE SEQUENCE [LARGE SCALE GENOMIC DNA]</scope>
    <source>
        <strain evidence="15 16">SPSPC-11</strain>
    </source>
</reference>
<dbReference type="PROSITE" id="PS52016">
    <property type="entry name" value="TONB_DEPENDENT_REC_3"/>
    <property type="match status" value="1"/>
</dbReference>
<dbReference type="RefSeq" id="WP_101357740.1">
    <property type="nucleotide sequence ID" value="NZ_NKXO01000005.1"/>
</dbReference>
<accession>A0A2N3IJX9</accession>